<reference evidence="1 2" key="1">
    <citation type="journal article" date="2024" name="G3 (Bethesda)">
        <title>Genome assembly of Hibiscus sabdariffa L. provides insights into metabolisms of medicinal natural products.</title>
        <authorList>
            <person name="Kim T."/>
        </authorList>
    </citation>
    <scope>NUCLEOTIDE SEQUENCE [LARGE SCALE GENOMIC DNA]</scope>
    <source>
        <strain evidence="1">TK-2024</strain>
        <tissue evidence="1">Old leaves</tissue>
    </source>
</reference>
<name>A0ABR2ERA2_9ROSI</name>
<keyword evidence="2" id="KW-1185">Reference proteome</keyword>
<evidence type="ECO:0000313" key="1">
    <source>
        <dbReference type="EMBL" id="KAK8563899.1"/>
    </source>
</evidence>
<gene>
    <name evidence="1" type="ORF">V6N12_036034</name>
</gene>
<accession>A0ABR2ERA2</accession>
<proteinExistence type="predicted"/>
<evidence type="ECO:0000313" key="2">
    <source>
        <dbReference type="Proteomes" id="UP001472677"/>
    </source>
</evidence>
<sequence>MDHARVWNVNVFGHIGKKKKELLAQLRGIDHALCIYHSDFLVQLDLDLRAKLAEVLRHEESLWLQKLQVQWANFGDRNTAYFHRNTMQRRRANFVPALCDSSGVWCSDQSHLRSLVMDFYSTLFSIGGAHIDTTVRCQFR</sequence>
<organism evidence="1 2">
    <name type="scientific">Hibiscus sabdariffa</name>
    <name type="common">roselle</name>
    <dbReference type="NCBI Taxonomy" id="183260"/>
    <lineage>
        <taxon>Eukaryota</taxon>
        <taxon>Viridiplantae</taxon>
        <taxon>Streptophyta</taxon>
        <taxon>Embryophyta</taxon>
        <taxon>Tracheophyta</taxon>
        <taxon>Spermatophyta</taxon>
        <taxon>Magnoliopsida</taxon>
        <taxon>eudicotyledons</taxon>
        <taxon>Gunneridae</taxon>
        <taxon>Pentapetalae</taxon>
        <taxon>rosids</taxon>
        <taxon>malvids</taxon>
        <taxon>Malvales</taxon>
        <taxon>Malvaceae</taxon>
        <taxon>Malvoideae</taxon>
        <taxon>Hibiscus</taxon>
    </lineage>
</organism>
<dbReference type="EMBL" id="JBBPBM010000011">
    <property type="protein sequence ID" value="KAK8563899.1"/>
    <property type="molecule type" value="Genomic_DNA"/>
</dbReference>
<protein>
    <submittedName>
        <fullName evidence="1">Uncharacterized protein</fullName>
    </submittedName>
</protein>
<dbReference type="Proteomes" id="UP001472677">
    <property type="component" value="Unassembled WGS sequence"/>
</dbReference>
<comment type="caution">
    <text evidence="1">The sequence shown here is derived from an EMBL/GenBank/DDBJ whole genome shotgun (WGS) entry which is preliminary data.</text>
</comment>